<sequence>MKTTRYGTVRSQRCFKHRCDFRKRKKALRSFTVLATRSRPTKIEAVSFVRGDRGYDQRQ</sequence>
<reference evidence="2 3" key="3">
    <citation type="journal article" date="2020" name="BMC Genomics">
        <title>Intraspecific diversification of the crop wild relative Brassica cretica Lam. using demographic model selection.</title>
        <authorList>
            <person name="Kioukis A."/>
            <person name="Michalopoulou V.A."/>
            <person name="Briers L."/>
            <person name="Pirintsos S."/>
            <person name="Studholme D.J."/>
            <person name="Pavlidis P."/>
            <person name="Sarris P.F."/>
        </authorList>
    </citation>
    <scope>NUCLEOTIDE SEQUENCE [LARGE SCALE GENOMIC DNA]</scope>
    <source>
        <strain evidence="3">cv. PFS-1207/04</strain>
        <strain evidence="2">PFS-1207/04</strain>
    </source>
</reference>
<dbReference type="Proteomes" id="UP000266723">
    <property type="component" value="Unassembled WGS sequence"/>
</dbReference>
<keyword evidence="3" id="KW-1185">Reference proteome</keyword>
<reference evidence="1" key="1">
    <citation type="submission" date="2019-12" db="EMBL/GenBank/DDBJ databases">
        <title>Genome sequencing and annotation of Brassica cretica.</title>
        <authorList>
            <person name="Studholme D.J."/>
            <person name="Sarris P.F."/>
        </authorList>
    </citation>
    <scope>NUCLEOTIDE SEQUENCE</scope>
    <source>
        <strain evidence="1">PFS-102/07</strain>
        <tissue evidence="1">Leaf</tissue>
    </source>
</reference>
<comment type="caution">
    <text evidence="1">The sequence shown here is derived from an EMBL/GenBank/DDBJ whole genome shotgun (WGS) entry which is preliminary data.</text>
</comment>
<organism evidence="1">
    <name type="scientific">Brassica cretica</name>
    <name type="common">Mustard</name>
    <dbReference type="NCBI Taxonomy" id="69181"/>
    <lineage>
        <taxon>Eukaryota</taxon>
        <taxon>Viridiplantae</taxon>
        <taxon>Streptophyta</taxon>
        <taxon>Embryophyta</taxon>
        <taxon>Tracheophyta</taxon>
        <taxon>Spermatophyta</taxon>
        <taxon>Magnoliopsida</taxon>
        <taxon>eudicotyledons</taxon>
        <taxon>Gunneridae</taxon>
        <taxon>Pentapetalae</taxon>
        <taxon>rosids</taxon>
        <taxon>malvids</taxon>
        <taxon>Brassicales</taxon>
        <taxon>Brassicaceae</taxon>
        <taxon>Brassiceae</taxon>
        <taxon>Brassica</taxon>
    </lineage>
</organism>
<reference evidence="2" key="2">
    <citation type="submission" date="2019-12" db="EMBL/GenBank/DDBJ databases">
        <authorList>
            <person name="Studholme D.J."/>
            <person name="Sarris P."/>
        </authorList>
    </citation>
    <scope>NUCLEOTIDE SEQUENCE</scope>
    <source>
        <strain evidence="2">PFS-1207/04</strain>
        <tissue evidence="2">Leaf</tissue>
    </source>
</reference>
<dbReference type="AlphaFoldDB" id="A0A3N6S0G2"/>
<protein>
    <submittedName>
        <fullName evidence="1">Uncharacterized protein</fullName>
    </submittedName>
</protein>
<dbReference type="EMBL" id="QGKV02001507">
    <property type="protein sequence ID" value="KAF3530122.1"/>
    <property type="molecule type" value="Genomic_DNA"/>
</dbReference>
<gene>
    <name evidence="2" type="ORF">DY000_02041506</name>
    <name evidence="1" type="ORF">F2Q70_00036476</name>
</gene>
<name>A0A3N6S0G2_BRACR</name>
<evidence type="ECO:0000313" key="1">
    <source>
        <dbReference type="EMBL" id="KAF2584560.1"/>
    </source>
</evidence>
<proteinExistence type="predicted"/>
<evidence type="ECO:0000313" key="3">
    <source>
        <dbReference type="Proteomes" id="UP000266723"/>
    </source>
</evidence>
<dbReference type="EMBL" id="QGKY02000246">
    <property type="protein sequence ID" value="KAF2584560.1"/>
    <property type="molecule type" value="Genomic_DNA"/>
</dbReference>
<evidence type="ECO:0000313" key="2">
    <source>
        <dbReference type="EMBL" id="KAF3530122.1"/>
    </source>
</evidence>
<accession>A0A3N6S0G2</accession>